<dbReference type="InterPro" id="IPR007110">
    <property type="entry name" value="Ig-like_dom"/>
</dbReference>
<keyword evidence="4" id="KW-1185">Reference proteome</keyword>
<dbReference type="InterPro" id="IPR013106">
    <property type="entry name" value="Ig_V-set"/>
</dbReference>
<dbReference type="InterPro" id="IPR003598">
    <property type="entry name" value="Ig_sub2"/>
</dbReference>
<dbReference type="CDD" id="cd00096">
    <property type="entry name" value="Ig"/>
    <property type="match status" value="1"/>
</dbReference>
<dbReference type="GO" id="GO:0005615">
    <property type="term" value="C:extracellular space"/>
    <property type="evidence" value="ECO:0007669"/>
    <property type="project" value="InterPro"/>
</dbReference>
<dbReference type="InterPro" id="IPR036186">
    <property type="entry name" value="Serpin_sf"/>
</dbReference>
<protein>
    <recommendedName>
        <fullName evidence="2">Ig-like domain-containing protein</fullName>
    </recommendedName>
</protein>
<dbReference type="InterPro" id="IPR042185">
    <property type="entry name" value="Serpin_sf_2"/>
</dbReference>
<accession>A0AAN9CQA7</accession>
<dbReference type="SUPFAM" id="SSF56574">
    <property type="entry name" value="Serpins"/>
    <property type="match status" value="1"/>
</dbReference>
<dbReference type="Gene3D" id="2.30.39.10">
    <property type="entry name" value="Alpha-1-antitrypsin, domain 1"/>
    <property type="match status" value="1"/>
</dbReference>
<evidence type="ECO:0000256" key="1">
    <source>
        <dbReference type="RuleBase" id="RU000411"/>
    </source>
</evidence>
<dbReference type="PROSITE" id="PS50835">
    <property type="entry name" value="IG_LIKE"/>
    <property type="match status" value="2"/>
</dbReference>
<evidence type="ECO:0000259" key="2">
    <source>
        <dbReference type="PROSITE" id="PS50835"/>
    </source>
</evidence>
<dbReference type="EMBL" id="JAYKXH010000014">
    <property type="protein sequence ID" value="KAK7145705.1"/>
    <property type="molecule type" value="Genomic_DNA"/>
</dbReference>
<dbReference type="GO" id="GO:0004867">
    <property type="term" value="F:serine-type endopeptidase inhibitor activity"/>
    <property type="evidence" value="ECO:0007669"/>
    <property type="project" value="InterPro"/>
</dbReference>
<dbReference type="Proteomes" id="UP001364617">
    <property type="component" value="Unassembled WGS sequence"/>
</dbReference>
<feature type="domain" description="Ig-like" evidence="2">
    <location>
        <begin position="43"/>
        <end position="117"/>
    </location>
</feature>
<gene>
    <name evidence="3" type="ORF">R3I93_013442</name>
</gene>
<dbReference type="Gene3D" id="2.60.40.10">
    <property type="entry name" value="Immunoglobulins"/>
    <property type="match status" value="2"/>
</dbReference>
<dbReference type="SMART" id="SM00409">
    <property type="entry name" value="IG"/>
    <property type="match status" value="2"/>
</dbReference>
<dbReference type="SMART" id="SM00408">
    <property type="entry name" value="IGc2"/>
    <property type="match status" value="2"/>
</dbReference>
<sequence>MGLKLLPFESISVTESNTMYRILLLLCAGLSLSTCDITVLLKSSISLPCLPDDAPTLVDSTYTWSFTSAQTQQQLILEEKSTILNLSSINTTDSGQYKCVKEGYKGEDRVRLSRTFTIHVEAPPPFQEWQVIKVEATHDVTLPCQVAEFLSSRETKSPPVVWKREKDGVVLLNPDKDTDSQKERDLTTQRVFWDTRPDEQDWAIKISQAREEDAGMYQCVITNSSKTLLVELEVQAPPPPRCLGHTDPWEPCLDPDSRSGRAIVQESLREFSTSVYSELKGSKPKTNLIFSPVSIAAALYNLLLGARGETRTQLEVALKLPPKFSCSHSELKSLKQVMKDTLRMASAMFYSPEQQLGEAFINQSQEFYDAMPQKLTNDSDLNVKLINDWVADKTNKKITQLITEVDPSTSFVLLNAVYFNGKWKTVFESTNKWEKFTTFSDQAKDVPTLYSSKYSLQMGYFKHLKAEVGKFPLTGKNSLYILVPPTPSEKDFLLMENNINYKTIEEMVSEMNKIPIQTAEVTLPIIKLTETTPLEELLRNLGLSDLFLNPNLCGMFPGESESFISDARHSAFLSLTEKGVEVAAATSISFSRSFSTFSALRPFILILWSDEAAIPLFMGRIIDP</sequence>
<name>A0AAN9CQA7_9TELE</name>
<dbReference type="PANTHER" id="PTHR11461">
    <property type="entry name" value="SERINE PROTEASE INHIBITOR, SERPIN"/>
    <property type="match status" value="1"/>
</dbReference>
<dbReference type="SUPFAM" id="SSF48726">
    <property type="entry name" value="Immunoglobulin"/>
    <property type="match status" value="2"/>
</dbReference>
<dbReference type="InterPro" id="IPR003599">
    <property type="entry name" value="Ig_sub"/>
</dbReference>
<dbReference type="AlphaFoldDB" id="A0AAN9CQA7"/>
<dbReference type="Gene3D" id="3.30.497.10">
    <property type="entry name" value="Antithrombin, subunit I, domain 2"/>
    <property type="match status" value="1"/>
</dbReference>
<dbReference type="PANTHER" id="PTHR11461:SF159">
    <property type="entry name" value="PLASMA PROTEASE C1 INHIBITOR"/>
    <property type="match status" value="1"/>
</dbReference>
<dbReference type="InterPro" id="IPR042178">
    <property type="entry name" value="Serpin_sf_1"/>
</dbReference>
<comment type="similarity">
    <text evidence="1">Belongs to the serpin family.</text>
</comment>
<organism evidence="3 4">
    <name type="scientific">Phoxinus phoxinus</name>
    <name type="common">Eurasian minnow</name>
    <dbReference type="NCBI Taxonomy" id="58324"/>
    <lineage>
        <taxon>Eukaryota</taxon>
        <taxon>Metazoa</taxon>
        <taxon>Chordata</taxon>
        <taxon>Craniata</taxon>
        <taxon>Vertebrata</taxon>
        <taxon>Euteleostomi</taxon>
        <taxon>Actinopterygii</taxon>
        <taxon>Neopterygii</taxon>
        <taxon>Teleostei</taxon>
        <taxon>Ostariophysi</taxon>
        <taxon>Cypriniformes</taxon>
        <taxon>Leuciscidae</taxon>
        <taxon>Phoxininae</taxon>
        <taxon>Phoxinus</taxon>
    </lineage>
</organism>
<dbReference type="InterPro" id="IPR000215">
    <property type="entry name" value="Serpin_fam"/>
</dbReference>
<evidence type="ECO:0000313" key="4">
    <source>
        <dbReference type="Proteomes" id="UP001364617"/>
    </source>
</evidence>
<dbReference type="InterPro" id="IPR023796">
    <property type="entry name" value="Serpin_dom"/>
</dbReference>
<reference evidence="3 4" key="1">
    <citation type="submission" date="2024-02" db="EMBL/GenBank/DDBJ databases">
        <title>Chromosome-level genome assembly of the Eurasian Minnow (Phoxinus phoxinus).</title>
        <authorList>
            <person name="Oriowo T.O."/>
            <person name="Martin S."/>
            <person name="Stange M."/>
            <person name="Chrysostomakis Y."/>
            <person name="Brown T."/>
            <person name="Winkler S."/>
            <person name="Kukowka S."/>
            <person name="Myers E.W."/>
            <person name="Bohne A."/>
        </authorList>
    </citation>
    <scope>NUCLEOTIDE SEQUENCE [LARGE SCALE GENOMIC DNA]</scope>
    <source>
        <strain evidence="3">ZFMK-TIS-60720</strain>
        <tissue evidence="3">Whole Organism</tissue>
    </source>
</reference>
<dbReference type="InterPro" id="IPR013783">
    <property type="entry name" value="Ig-like_fold"/>
</dbReference>
<dbReference type="InterPro" id="IPR036179">
    <property type="entry name" value="Ig-like_dom_sf"/>
</dbReference>
<dbReference type="Pfam" id="PF00079">
    <property type="entry name" value="Serpin"/>
    <property type="match status" value="1"/>
</dbReference>
<comment type="caution">
    <text evidence="3">The sequence shown here is derived from an EMBL/GenBank/DDBJ whole genome shotgun (WGS) entry which is preliminary data.</text>
</comment>
<feature type="domain" description="Ig-like" evidence="2">
    <location>
        <begin position="124"/>
        <end position="235"/>
    </location>
</feature>
<dbReference type="Pfam" id="PF07686">
    <property type="entry name" value="V-set"/>
    <property type="match status" value="1"/>
</dbReference>
<evidence type="ECO:0000313" key="3">
    <source>
        <dbReference type="EMBL" id="KAK7145705.1"/>
    </source>
</evidence>
<dbReference type="SMART" id="SM00093">
    <property type="entry name" value="SERPIN"/>
    <property type="match status" value="1"/>
</dbReference>
<proteinExistence type="inferred from homology"/>